<evidence type="ECO:0000313" key="1">
    <source>
        <dbReference type="EMBL" id="OCS83353.1"/>
    </source>
</evidence>
<comment type="caution">
    <text evidence="1">The sequence shown here is derived from an EMBL/GenBank/DDBJ whole genome shotgun (WGS) entry which is preliminary data.</text>
</comment>
<protein>
    <recommendedName>
        <fullName evidence="3">Helix-turn-helix type 11 domain-containing protein</fullName>
    </recommendedName>
</protein>
<dbReference type="RefSeq" id="WP_066547062.1">
    <property type="nucleotide sequence ID" value="NZ_MASJ01000038.1"/>
</dbReference>
<evidence type="ECO:0008006" key="3">
    <source>
        <dbReference type="Google" id="ProtNLM"/>
    </source>
</evidence>
<reference evidence="1 2" key="1">
    <citation type="submission" date="2016-07" db="EMBL/GenBank/DDBJ databases">
        <title>Caryophanon tenue genome sequencing.</title>
        <authorList>
            <person name="Verma A."/>
            <person name="Pal Y."/>
            <person name="Krishnamurthi S."/>
        </authorList>
    </citation>
    <scope>NUCLEOTIDE SEQUENCE [LARGE SCALE GENOMIC DNA]</scope>
    <source>
        <strain evidence="1 2">DSM 14152</strain>
    </source>
</reference>
<gene>
    <name evidence="1" type="ORF">A6M13_04835</name>
</gene>
<dbReference type="AlphaFoldDB" id="A0A1C0Y898"/>
<dbReference type="EMBL" id="MASJ01000038">
    <property type="protein sequence ID" value="OCS83353.1"/>
    <property type="molecule type" value="Genomic_DNA"/>
</dbReference>
<dbReference type="InterPro" id="IPR036390">
    <property type="entry name" value="WH_DNA-bd_sf"/>
</dbReference>
<accession>A0A1C0Y898</accession>
<dbReference type="SUPFAM" id="SSF46785">
    <property type="entry name" value="Winged helix' DNA-binding domain"/>
    <property type="match status" value="1"/>
</dbReference>
<dbReference type="OrthoDB" id="4986073at2"/>
<evidence type="ECO:0000313" key="2">
    <source>
        <dbReference type="Proteomes" id="UP000093199"/>
    </source>
</evidence>
<dbReference type="STRING" id="33978.A6M13_04835"/>
<name>A0A1C0Y898_9BACL</name>
<dbReference type="Proteomes" id="UP000093199">
    <property type="component" value="Unassembled WGS sequence"/>
</dbReference>
<proteinExistence type="predicted"/>
<sequence length="407" mass="46550">MQTKIAVICSASFQQTLQQIVPSHSTFLLDYYTYTVPEETPSLLKNLKSCDVLLLSGTLPYLYAKEQLSQLSIPWMYLKQDDTSIATTLLSLLVQKNIALNRLSIDVMDERFIEHVLCDLQTTKRPFIQTIQLHTPYETYITKHVTLWQQQQIDYVVTSIHAVYDALVTQGVPVMRMIDPQSAILRGLYEAKSLSDYAKSESAKIAVIHILFDYSPPAPLLQQMTNLFSSIYQQLDAVRYEFYTTNGAVQRHATELLQLLQTQQYKIGFGYGHSISQAQEHAKQALKFGQPQQFMVVDEQKKLYDLTQQTGTSIALQTTHPFIFEITKATGLSPKNISRLVAFEKVHPHTSFTAQDLADYLQVTRRTTERMLKKLLAHEYVEIVGEEMAYQQGRPRAVYTLTFSLNE</sequence>
<keyword evidence="2" id="KW-1185">Reference proteome</keyword>
<organism evidence="1 2">
    <name type="scientific">Caryophanon tenue</name>
    <dbReference type="NCBI Taxonomy" id="33978"/>
    <lineage>
        <taxon>Bacteria</taxon>
        <taxon>Bacillati</taxon>
        <taxon>Bacillota</taxon>
        <taxon>Bacilli</taxon>
        <taxon>Bacillales</taxon>
        <taxon>Caryophanaceae</taxon>
        <taxon>Caryophanon</taxon>
    </lineage>
</organism>